<dbReference type="NCBIfam" id="NF006947">
    <property type="entry name" value="PRK09429.1"/>
    <property type="match status" value="1"/>
</dbReference>
<keyword evidence="5 10" id="KW-0378">Hydrolase</keyword>
<gene>
    <name evidence="10" type="primary">mepA</name>
    <name evidence="10" type="ORF">MD483_00575</name>
</gene>
<keyword evidence="7" id="KW-0482">Metalloprotease</keyword>
<keyword evidence="3" id="KW-0732">Signal</keyword>
<dbReference type="GO" id="GO:0008237">
    <property type="term" value="F:metallopeptidase activity"/>
    <property type="evidence" value="ECO:0007669"/>
    <property type="project" value="UniProtKB-KW"/>
</dbReference>
<name>A0A9X3CAY3_9VIBR</name>
<evidence type="ECO:0000256" key="4">
    <source>
        <dbReference type="ARBA" id="ARBA00022764"/>
    </source>
</evidence>
<keyword evidence="4" id="KW-0574">Periplasm</keyword>
<accession>A0A9X3CAY3</accession>
<organism evidence="10 11">
    <name type="scientific">Vibrio paucivorans</name>
    <dbReference type="NCBI Taxonomy" id="2829489"/>
    <lineage>
        <taxon>Bacteria</taxon>
        <taxon>Pseudomonadati</taxon>
        <taxon>Pseudomonadota</taxon>
        <taxon>Gammaproteobacteria</taxon>
        <taxon>Vibrionales</taxon>
        <taxon>Vibrionaceae</taxon>
        <taxon>Vibrio</taxon>
    </lineage>
</organism>
<evidence type="ECO:0000256" key="3">
    <source>
        <dbReference type="ARBA" id="ARBA00022729"/>
    </source>
</evidence>
<dbReference type="GO" id="GO:0046872">
    <property type="term" value="F:metal ion binding"/>
    <property type="evidence" value="ECO:0007669"/>
    <property type="project" value="UniProtKB-KW"/>
</dbReference>
<evidence type="ECO:0000256" key="5">
    <source>
        <dbReference type="ARBA" id="ARBA00022801"/>
    </source>
</evidence>
<protein>
    <submittedName>
        <fullName evidence="10">Penicillin-insensitive murein endopeptidase</fullName>
        <ecNumber evidence="10">3.4.-.-</ecNumber>
    </submittedName>
</protein>
<keyword evidence="8" id="KW-1015">Disulfide bond</keyword>
<dbReference type="AlphaFoldDB" id="A0A9X3CAY3"/>
<dbReference type="SUPFAM" id="SSF55166">
    <property type="entry name" value="Hedgehog/DD-peptidase"/>
    <property type="match status" value="1"/>
</dbReference>
<keyword evidence="6" id="KW-0862">Zinc</keyword>
<feature type="region of interest" description="Disordered" evidence="9">
    <location>
        <begin position="213"/>
        <end position="260"/>
    </location>
</feature>
<evidence type="ECO:0000313" key="11">
    <source>
        <dbReference type="Proteomes" id="UP001155586"/>
    </source>
</evidence>
<feature type="disulfide bond" evidence="8">
    <location>
        <begin position="180"/>
        <end position="229"/>
    </location>
</feature>
<sequence>MAILVALPLGANATPWEQLERPSTQPTESIGSYANGCLAGAEALPLEGQGYQVIRSHRARYYAHSDAVDYIRQLGKVASTQYQTNLLIGDLSLPQGGRFSFGHSSHQTGLDIDIWLRLADQKLSVEELAEPKAMSVVHVSQYKLNQQNWDERHFGIVKQAASIKNVARIFVHPVIKQKLCDEERSADREWLRKIRPWWGHYSHMHVRLTCPEGSSNCQNQSLPPEGDGCGAELASWKPVDESDNSSLVRPPAKKKKPKVIPEQCQLLLENS</sequence>
<dbReference type="RefSeq" id="WP_265686148.1">
    <property type="nucleotide sequence ID" value="NZ_JAKRRX010000002.1"/>
</dbReference>
<comment type="caution">
    <text evidence="10">The sequence shown here is derived from an EMBL/GenBank/DDBJ whole genome shotgun (WGS) entry which is preliminary data.</text>
</comment>
<proteinExistence type="predicted"/>
<keyword evidence="11" id="KW-1185">Reference proteome</keyword>
<keyword evidence="2" id="KW-0479">Metal-binding</keyword>
<dbReference type="EC" id="3.4.-.-" evidence="10"/>
<dbReference type="Pfam" id="PF03411">
    <property type="entry name" value="Peptidase_M74"/>
    <property type="match status" value="1"/>
</dbReference>
<evidence type="ECO:0000256" key="8">
    <source>
        <dbReference type="PIRSR" id="PIRSR018455-2"/>
    </source>
</evidence>
<evidence type="ECO:0000256" key="9">
    <source>
        <dbReference type="SAM" id="MobiDB-lite"/>
    </source>
</evidence>
<dbReference type="InterPro" id="IPR005073">
    <property type="entry name" value="Peptidase_M74"/>
</dbReference>
<dbReference type="EMBL" id="JAKRRX010000002">
    <property type="protein sequence ID" value="MCW8332328.1"/>
    <property type="molecule type" value="Genomic_DNA"/>
</dbReference>
<evidence type="ECO:0000256" key="2">
    <source>
        <dbReference type="ARBA" id="ARBA00022723"/>
    </source>
</evidence>
<evidence type="ECO:0000256" key="1">
    <source>
        <dbReference type="ARBA" id="ARBA00022670"/>
    </source>
</evidence>
<dbReference type="GO" id="GO:0004252">
    <property type="term" value="F:serine-type endopeptidase activity"/>
    <property type="evidence" value="ECO:0007669"/>
    <property type="project" value="InterPro"/>
</dbReference>
<feature type="disulfide bond" evidence="8">
    <location>
        <begin position="37"/>
        <end position="264"/>
    </location>
</feature>
<evidence type="ECO:0000256" key="7">
    <source>
        <dbReference type="ARBA" id="ARBA00023049"/>
    </source>
</evidence>
<evidence type="ECO:0000313" key="10">
    <source>
        <dbReference type="EMBL" id="MCW8332328.1"/>
    </source>
</evidence>
<dbReference type="PIRSF" id="PIRSF018455">
    <property type="entry name" value="MepA"/>
    <property type="match status" value="1"/>
</dbReference>
<dbReference type="GO" id="GO:0030288">
    <property type="term" value="C:outer membrane-bounded periplasmic space"/>
    <property type="evidence" value="ECO:0007669"/>
    <property type="project" value="InterPro"/>
</dbReference>
<feature type="compositionally biased region" description="Polar residues" evidence="9">
    <location>
        <begin position="213"/>
        <end position="222"/>
    </location>
</feature>
<dbReference type="InterPro" id="IPR009045">
    <property type="entry name" value="Zn_M74/Hedgehog-like"/>
</dbReference>
<dbReference type="Gene3D" id="3.30.1380.10">
    <property type="match status" value="1"/>
</dbReference>
<dbReference type="GO" id="GO:0006508">
    <property type="term" value="P:proteolysis"/>
    <property type="evidence" value="ECO:0007669"/>
    <property type="project" value="UniProtKB-KW"/>
</dbReference>
<feature type="disulfide bond" evidence="8">
    <location>
        <begin position="210"/>
        <end position="217"/>
    </location>
</feature>
<dbReference type="Proteomes" id="UP001155586">
    <property type="component" value="Unassembled WGS sequence"/>
</dbReference>
<evidence type="ECO:0000256" key="6">
    <source>
        <dbReference type="ARBA" id="ARBA00022833"/>
    </source>
</evidence>
<reference evidence="10" key="1">
    <citation type="submission" date="2022-02" db="EMBL/GenBank/DDBJ databases">
        <title>Vibrio sp. nov., a new bacterium isolated from Bohai sea, China.</title>
        <authorList>
            <person name="Yuan Y."/>
        </authorList>
    </citation>
    <scope>NUCLEOTIDE SEQUENCE</scope>
    <source>
        <strain evidence="10">DBSS07</strain>
    </source>
</reference>
<keyword evidence="1" id="KW-0645">Protease</keyword>